<dbReference type="Proteomes" id="UP001407347">
    <property type="component" value="Unassembled WGS sequence"/>
</dbReference>
<sequence>MHDHEMQSRPGARCRRASACLAFLALVLMRPAWAQTVEDGSDGTIGPADTTRVLALIRQDLNSPDAKVTQLRRSGASHVCGSVNVKNRDGLYTGERGFVVDLPSGTFGRVPDGPELLSPRAAGFAGKEAIRQSYFRLCLDD</sequence>
<evidence type="ECO:0000313" key="3">
    <source>
        <dbReference type="Proteomes" id="UP001407347"/>
    </source>
</evidence>
<proteinExistence type="predicted"/>
<evidence type="ECO:0000256" key="1">
    <source>
        <dbReference type="SAM" id="SignalP"/>
    </source>
</evidence>
<name>A0ABU9ZWX7_9HYPH</name>
<dbReference type="EMBL" id="JAQYXP010000002">
    <property type="protein sequence ID" value="MEN3235527.1"/>
    <property type="molecule type" value="Genomic_DNA"/>
</dbReference>
<feature type="chain" id="PRO_5046788504" evidence="1">
    <location>
        <begin position="35"/>
        <end position="141"/>
    </location>
</feature>
<protein>
    <submittedName>
        <fullName evidence="2">Uncharacterized protein</fullName>
    </submittedName>
</protein>
<reference evidence="2 3" key="1">
    <citation type="journal article" date="2023" name="PLoS ONE">
        <title>Complete genome assembly of Hawai'i environmental nontuberculous mycobacteria reveals unexpected co-isolation with methylobacteria.</title>
        <authorList>
            <person name="Hendrix J."/>
            <person name="Epperson L.E."/>
            <person name="Tong E.I."/>
            <person name="Chan Y.L."/>
            <person name="Hasan N.A."/>
            <person name="Dawrs S.N."/>
            <person name="Norton G.J."/>
            <person name="Virdi R."/>
            <person name="Crooks J.L."/>
            <person name="Chan E.D."/>
            <person name="Honda J.R."/>
            <person name="Strong M."/>
        </authorList>
    </citation>
    <scope>NUCLEOTIDE SEQUENCE [LARGE SCALE GENOMIC DNA]</scope>
    <source>
        <strain evidence="2 3">NJH_HI04-1</strain>
    </source>
</reference>
<accession>A0ABU9ZWX7</accession>
<evidence type="ECO:0000313" key="2">
    <source>
        <dbReference type="EMBL" id="MEN3235527.1"/>
    </source>
</evidence>
<comment type="caution">
    <text evidence="2">The sequence shown here is derived from an EMBL/GenBank/DDBJ whole genome shotgun (WGS) entry which is preliminary data.</text>
</comment>
<keyword evidence="1" id="KW-0732">Signal</keyword>
<dbReference type="RefSeq" id="WP_244533353.1">
    <property type="nucleotide sequence ID" value="NZ_JAQYXP010000002.1"/>
</dbReference>
<organism evidence="2 3">
    <name type="scientific">Methylobacterium ajmalii</name>
    <dbReference type="NCBI Taxonomy" id="2738439"/>
    <lineage>
        <taxon>Bacteria</taxon>
        <taxon>Pseudomonadati</taxon>
        <taxon>Pseudomonadota</taxon>
        <taxon>Alphaproteobacteria</taxon>
        <taxon>Hyphomicrobiales</taxon>
        <taxon>Methylobacteriaceae</taxon>
        <taxon>Methylobacterium</taxon>
    </lineage>
</organism>
<feature type="signal peptide" evidence="1">
    <location>
        <begin position="1"/>
        <end position="34"/>
    </location>
</feature>
<keyword evidence="3" id="KW-1185">Reference proteome</keyword>
<gene>
    <name evidence="2" type="ORF">PUR29_18240</name>
</gene>